<evidence type="ECO:0000256" key="1">
    <source>
        <dbReference type="SAM" id="Phobius"/>
    </source>
</evidence>
<dbReference type="Gene3D" id="1.20.1250.20">
    <property type="entry name" value="MFS general substrate transporter like domains"/>
    <property type="match status" value="1"/>
</dbReference>
<dbReference type="PANTHER" id="PTHR11360">
    <property type="entry name" value="MONOCARBOXYLATE TRANSPORTER"/>
    <property type="match status" value="1"/>
</dbReference>
<feature type="transmembrane region" description="Helical" evidence="1">
    <location>
        <begin position="117"/>
        <end position="140"/>
    </location>
</feature>
<protein>
    <submittedName>
        <fullName evidence="2">MOT12-like protein</fullName>
    </submittedName>
</protein>
<dbReference type="InterPro" id="IPR011701">
    <property type="entry name" value="MFS"/>
</dbReference>
<feature type="transmembrane region" description="Helical" evidence="1">
    <location>
        <begin position="209"/>
        <end position="234"/>
    </location>
</feature>
<dbReference type="InterPro" id="IPR050327">
    <property type="entry name" value="Proton-linked_MCT"/>
</dbReference>
<feature type="transmembrane region" description="Helical" evidence="1">
    <location>
        <begin position="58"/>
        <end position="77"/>
    </location>
</feature>
<keyword evidence="1" id="KW-1133">Transmembrane helix</keyword>
<name>A0ABY7G4N9_MYAAR</name>
<dbReference type="EMBL" id="CP111026">
    <property type="protein sequence ID" value="WAR28118.1"/>
    <property type="molecule type" value="Genomic_DNA"/>
</dbReference>
<feature type="transmembrane region" description="Helical" evidence="1">
    <location>
        <begin position="146"/>
        <end position="166"/>
    </location>
</feature>
<evidence type="ECO:0000313" key="2">
    <source>
        <dbReference type="EMBL" id="WAR28118.1"/>
    </source>
</evidence>
<keyword evidence="1" id="KW-0812">Transmembrane</keyword>
<gene>
    <name evidence="2" type="ORF">MAR_013822</name>
</gene>
<keyword evidence="1" id="KW-0472">Membrane</keyword>
<feature type="transmembrane region" description="Helical" evidence="1">
    <location>
        <begin position="178"/>
        <end position="203"/>
    </location>
</feature>
<dbReference type="InterPro" id="IPR036259">
    <property type="entry name" value="MFS_trans_sf"/>
</dbReference>
<dbReference type="SUPFAM" id="SSF103473">
    <property type="entry name" value="MFS general substrate transporter"/>
    <property type="match status" value="1"/>
</dbReference>
<reference evidence="2" key="1">
    <citation type="submission" date="2022-11" db="EMBL/GenBank/DDBJ databases">
        <title>Centuries of genome instability and evolution in soft-shell clam transmissible cancer (bioRxiv).</title>
        <authorList>
            <person name="Hart S.F.M."/>
            <person name="Yonemitsu M.A."/>
            <person name="Giersch R.M."/>
            <person name="Beal B.F."/>
            <person name="Arriagada G."/>
            <person name="Davis B.W."/>
            <person name="Ostrander E.A."/>
            <person name="Goff S.P."/>
            <person name="Metzger M.J."/>
        </authorList>
    </citation>
    <scope>NUCLEOTIDE SEQUENCE</scope>
    <source>
        <strain evidence="2">MELC-2E11</strain>
        <tissue evidence="2">Siphon/mantle</tissue>
    </source>
</reference>
<dbReference type="Pfam" id="PF07690">
    <property type="entry name" value="MFS_1"/>
    <property type="match status" value="1"/>
</dbReference>
<organism evidence="2 3">
    <name type="scientific">Mya arenaria</name>
    <name type="common">Soft-shell clam</name>
    <dbReference type="NCBI Taxonomy" id="6604"/>
    <lineage>
        <taxon>Eukaryota</taxon>
        <taxon>Metazoa</taxon>
        <taxon>Spiralia</taxon>
        <taxon>Lophotrochozoa</taxon>
        <taxon>Mollusca</taxon>
        <taxon>Bivalvia</taxon>
        <taxon>Autobranchia</taxon>
        <taxon>Heteroconchia</taxon>
        <taxon>Euheterodonta</taxon>
        <taxon>Imparidentia</taxon>
        <taxon>Neoheterodontei</taxon>
        <taxon>Myida</taxon>
        <taxon>Myoidea</taxon>
        <taxon>Myidae</taxon>
        <taxon>Mya</taxon>
    </lineage>
</organism>
<evidence type="ECO:0000313" key="3">
    <source>
        <dbReference type="Proteomes" id="UP001164746"/>
    </source>
</evidence>
<accession>A0ABY7G4N9</accession>
<sequence>MMIYCITLYMNGVLYLALLDKYGGTDVKASLVGAFAGGLLCFLGPVAGILNNLFSCRFSIVLGGVFTSVGFASSAFVPSLDWVIFTAGVLVGTGYGMSSSGIICSLGFYFKRYQNQALSCAFLVVGVAMFVSAPLGLYLIDKFGLSQAFLILASVQLQMCVVGVICRPSTIEQDVRALKNLLGLFTGWPNAMMTPLSLSFVGITKLSEAYGLAYLFCGIGVSTGPVLIGVVLILGSLSGFGAMCCRTDGHNKPAVYSIDVEGEKLEEEELTVVDNHVTPDRSGLSASGTRIYGHDETCEQGQPLVGEKNEIKSHFS</sequence>
<dbReference type="PANTHER" id="PTHR11360:SF310">
    <property type="entry name" value="MONOCARBOXYLATE TRANSPORTER 9-LIKE"/>
    <property type="match status" value="1"/>
</dbReference>
<dbReference type="Proteomes" id="UP001164746">
    <property type="component" value="Chromosome 15"/>
</dbReference>
<proteinExistence type="predicted"/>
<keyword evidence="3" id="KW-1185">Reference proteome</keyword>
<feature type="transmembrane region" description="Helical" evidence="1">
    <location>
        <begin position="29"/>
        <end position="51"/>
    </location>
</feature>
<feature type="transmembrane region" description="Helical" evidence="1">
    <location>
        <begin position="83"/>
        <end position="110"/>
    </location>
</feature>